<dbReference type="Proteomes" id="UP000681722">
    <property type="component" value="Unassembled WGS sequence"/>
</dbReference>
<dbReference type="EMBL" id="CAJOBC010006730">
    <property type="protein sequence ID" value="CAF3909188.1"/>
    <property type="molecule type" value="Genomic_DNA"/>
</dbReference>
<accession>A0A814SG82</accession>
<evidence type="ECO:0000313" key="3">
    <source>
        <dbReference type="Proteomes" id="UP000663829"/>
    </source>
</evidence>
<protein>
    <submittedName>
        <fullName evidence="1">Uncharacterized protein</fullName>
    </submittedName>
</protein>
<name>A0A814SG82_9BILA</name>
<evidence type="ECO:0000313" key="1">
    <source>
        <dbReference type="EMBL" id="CAF1145625.1"/>
    </source>
</evidence>
<organism evidence="1 3">
    <name type="scientific">Didymodactylos carnosus</name>
    <dbReference type="NCBI Taxonomy" id="1234261"/>
    <lineage>
        <taxon>Eukaryota</taxon>
        <taxon>Metazoa</taxon>
        <taxon>Spiralia</taxon>
        <taxon>Gnathifera</taxon>
        <taxon>Rotifera</taxon>
        <taxon>Eurotatoria</taxon>
        <taxon>Bdelloidea</taxon>
        <taxon>Philodinida</taxon>
        <taxon>Philodinidae</taxon>
        <taxon>Didymodactylos</taxon>
    </lineage>
</organism>
<proteinExistence type="predicted"/>
<reference evidence="1" key="1">
    <citation type="submission" date="2021-02" db="EMBL/GenBank/DDBJ databases">
        <authorList>
            <person name="Nowell W R."/>
        </authorList>
    </citation>
    <scope>NUCLEOTIDE SEQUENCE</scope>
</reference>
<sequence length="111" mass="12534">MPYAYVDVSSAYRQIYRRRIDTGTLPDAYQTRTEPRSIEIPSAQEPPARGVSAPKPCPLRIETVLINLEAGKRTPLEQKLQRQFWCSSAIAFFKPNQPDGAHDNAFVSDIL</sequence>
<comment type="caution">
    <text evidence="1">The sequence shown here is derived from an EMBL/GenBank/DDBJ whole genome shotgun (WGS) entry which is preliminary data.</text>
</comment>
<dbReference type="Proteomes" id="UP000663829">
    <property type="component" value="Unassembled WGS sequence"/>
</dbReference>
<dbReference type="EMBL" id="CAJNOQ010006732">
    <property type="protein sequence ID" value="CAF1145625.1"/>
    <property type="molecule type" value="Genomic_DNA"/>
</dbReference>
<dbReference type="AlphaFoldDB" id="A0A814SG82"/>
<gene>
    <name evidence="1" type="ORF">GPM918_LOCUS20913</name>
    <name evidence="2" type="ORF">SRO942_LOCUS20908</name>
</gene>
<keyword evidence="3" id="KW-1185">Reference proteome</keyword>
<evidence type="ECO:0000313" key="2">
    <source>
        <dbReference type="EMBL" id="CAF3909188.1"/>
    </source>
</evidence>